<keyword evidence="17" id="KW-1185">Reference proteome</keyword>
<feature type="compositionally biased region" description="Basic and acidic residues" evidence="13">
    <location>
        <begin position="665"/>
        <end position="674"/>
    </location>
</feature>
<comment type="caution">
    <text evidence="16">The sequence shown here is derived from an EMBL/GenBank/DDBJ whole genome shotgun (WGS) entry which is preliminary data.</text>
</comment>
<evidence type="ECO:0000256" key="10">
    <source>
        <dbReference type="ARBA" id="ARBA00024410"/>
    </source>
</evidence>
<evidence type="ECO:0000256" key="2">
    <source>
        <dbReference type="ARBA" id="ARBA00022741"/>
    </source>
</evidence>
<accession>A0A9P4SCC0</accession>
<comment type="function">
    <text evidence="7">ATP-dependent RNA helicase involved in 40S ribosomal subunit biogenesis. Required for the processing and cleavage of 35S pre-rRNA at sites A0, A1, and A2, leading to mature 18S rRNA.</text>
</comment>
<dbReference type="GO" id="GO:0030490">
    <property type="term" value="P:maturation of SSU-rRNA"/>
    <property type="evidence" value="ECO:0007669"/>
    <property type="project" value="InterPro"/>
</dbReference>
<dbReference type="SMART" id="SM00487">
    <property type="entry name" value="DEXDc"/>
    <property type="match status" value="1"/>
</dbReference>
<feature type="region of interest" description="Disordered" evidence="13">
    <location>
        <begin position="147"/>
        <end position="180"/>
    </location>
</feature>
<feature type="domain" description="Helicase ATP-binding" evidence="14">
    <location>
        <begin position="243"/>
        <end position="475"/>
    </location>
</feature>
<keyword evidence="4" id="KW-0347">Helicase</keyword>
<feature type="compositionally biased region" description="Polar residues" evidence="13">
    <location>
        <begin position="20"/>
        <end position="39"/>
    </location>
</feature>
<name>A0A9P4SCC0_9PEZI</name>
<feature type="compositionally biased region" description="Basic and acidic residues" evidence="13">
    <location>
        <begin position="729"/>
        <end position="744"/>
    </location>
</feature>
<dbReference type="InterPro" id="IPR014001">
    <property type="entry name" value="Helicase_ATP-bd"/>
</dbReference>
<feature type="compositionally biased region" description="Basic and acidic residues" evidence="13">
    <location>
        <begin position="700"/>
        <end position="716"/>
    </location>
</feature>
<dbReference type="PROSITE" id="PS51192">
    <property type="entry name" value="HELICASE_ATP_BIND_1"/>
    <property type="match status" value="1"/>
</dbReference>
<dbReference type="SUPFAM" id="SSF52540">
    <property type="entry name" value="P-loop containing nucleoside triphosphate hydrolases"/>
    <property type="match status" value="1"/>
</dbReference>
<evidence type="ECO:0000256" key="8">
    <source>
        <dbReference type="ARBA" id="ARBA00024355"/>
    </source>
</evidence>
<dbReference type="GO" id="GO:0016787">
    <property type="term" value="F:hydrolase activity"/>
    <property type="evidence" value="ECO:0007669"/>
    <property type="project" value="UniProtKB-KW"/>
</dbReference>
<evidence type="ECO:0000256" key="4">
    <source>
        <dbReference type="ARBA" id="ARBA00022806"/>
    </source>
</evidence>
<dbReference type="Pfam" id="PF00271">
    <property type="entry name" value="Helicase_C"/>
    <property type="match status" value="1"/>
</dbReference>
<evidence type="ECO:0000256" key="1">
    <source>
        <dbReference type="ARBA" id="ARBA00012552"/>
    </source>
</evidence>
<evidence type="ECO:0000256" key="7">
    <source>
        <dbReference type="ARBA" id="ARBA00024310"/>
    </source>
</evidence>
<dbReference type="Gene3D" id="3.40.50.300">
    <property type="entry name" value="P-loop containing nucleotide triphosphate hydrolases"/>
    <property type="match status" value="2"/>
</dbReference>
<feature type="compositionally biased region" description="Basic and acidic residues" evidence="13">
    <location>
        <begin position="751"/>
        <end position="768"/>
    </location>
</feature>
<dbReference type="AlphaFoldDB" id="A0A9P4SCC0"/>
<dbReference type="GO" id="GO:0005524">
    <property type="term" value="F:ATP binding"/>
    <property type="evidence" value="ECO:0007669"/>
    <property type="project" value="UniProtKB-KW"/>
</dbReference>
<organism evidence="16 17">
    <name type="scientific">Patellaria atrata CBS 101060</name>
    <dbReference type="NCBI Taxonomy" id="1346257"/>
    <lineage>
        <taxon>Eukaryota</taxon>
        <taxon>Fungi</taxon>
        <taxon>Dikarya</taxon>
        <taxon>Ascomycota</taxon>
        <taxon>Pezizomycotina</taxon>
        <taxon>Dothideomycetes</taxon>
        <taxon>Dothideomycetes incertae sedis</taxon>
        <taxon>Patellariales</taxon>
        <taxon>Patellariaceae</taxon>
        <taxon>Patellaria</taxon>
    </lineage>
</organism>
<dbReference type="PROSITE" id="PS51194">
    <property type="entry name" value="HELICASE_CTER"/>
    <property type="match status" value="1"/>
</dbReference>
<dbReference type="InterPro" id="IPR050079">
    <property type="entry name" value="DEAD_box_RNA_helicase"/>
</dbReference>
<evidence type="ECO:0000259" key="14">
    <source>
        <dbReference type="PROSITE" id="PS51192"/>
    </source>
</evidence>
<evidence type="ECO:0000256" key="5">
    <source>
        <dbReference type="ARBA" id="ARBA00022840"/>
    </source>
</evidence>
<dbReference type="SMART" id="SM00490">
    <property type="entry name" value="HELICc"/>
    <property type="match status" value="1"/>
</dbReference>
<evidence type="ECO:0000259" key="15">
    <source>
        <dbReference type="PROSITE" id="PS51194"/>
    </source>
</evidence>
<dbReference type="EC" id="3.6.4.13" evidence="1"/>
<dbReference type="GO" id="GO:0005829">
    <property type="term" value="C:cytosol"/>
    <property type="evidence" value="ECO:0007669"/>
    <property type="project" value="TreeGrafter"/>
</dbReference>
<evidence type="ECO:0000256" key="13">
    <source>
        <dbReference type="SAM" id="MobiDB-lite"/>
    </source>
</evidence>
<dbReference type="CDD" id="cd18787">
    <property type="entry name" value="SF2_C_DEAD"/>
    <property type="match status" value="1"/>
</dbReference>
<comment type="similarity">
    <text evidence="8">Belongs to the DEAD box helicase family. DDX52/ROK1 subfamily.</text>
</comment>
<comment type="subunit">
    <text evidence="9">Interacts with the U3 snoRNA and is associated with the 90S and 40S pre-ribosomes.</text>
</comment>
<sequence>MDIFRILSRSTKFSKGAKGASNNIQTPKLPSSGEPNNPQLFGRDEAHTKSQDGVQQVNRGKKRKRIHNDGVEKTTLPPELDFFGTHGGGEKVAGGETVSKGKSTEKPSQVKQLRNGGEAHLTEEERLSEQECRKVLQLHKIKVTMLEVNRESEEKPSKKRKRRKESEEDPKKKNARQLYPQPLTSFEQLVSVYNIPRRLAENVTTQGYKVPTEVQLASLPLLLDVQNALKPRVKNASDFRRNSIFVPGDVDLLTIAPTGSGKTIAFLIPIITKIWQKNRLRKSEAEKETGSAGPRAIILAPTKELASQITNEGRKLAPRTGIKVTLMRKGMELVPRSIVNNGDNGDGAISNMSGSEQEDENESEKSHASVPIINVHGEEFNDQNLVKSHVLVATPLTLLHALQDGEDGPVLPLPTVDYLVLDEADVLLDPLFRDQSLAIWNACTNVDLRTSLWSATMGSSIEDIVKKTIRKNLSRSQLESQPSLLRLIVGLKDTALPNITHKLTYCGTEAGKLLALRQILRPTSTPSSSESTLVPPFLIFTQTIPRAQALYSELLYDIPATAGGSSRIAVLHSNLSDSQRADIMARFRRAELWILVTTDLLARGVDFRGVNGVVNFDVPTSAAAYVHRVGRTGRAGREGGVAVTLYTEIDIPVVKAVANVIAASEKARGKEGAERQSVPKWLLDALPTPTKREKQRLKKRGVEARREGKGGDEKDVRQRKRARISTKSGYERQLEERRRAAKEGSRRRRRMGVDLERHGELEDRRVGGDEEDEEDEFMGFAD</sequence>
<gene>
    <name evidence="16" type="ORF">M501DRAFT_773443</name>
</gene>
<keyword evidence="6" id="KW-0694">RNA-binding</keyword>
<evidence type="ECO:0000256" key="11">
    <source>
        <dbReference type="ARBA" id="ARBA00024419"/>
    </source>
</evidence>
<keyword evidence="3 16" id="KW-0378">Hydrolase</keyword>
<evidence type="ECO:0000313" key="17">
    <source>
        <dbReference type="Proteomes" id="UP000799429"/>
    </source>
</evidence>
<feature type="region of interest" description="Disordered" evidence="13">
    <location>
        <begin position="8"/>
        <end position="126"/>
    </location>
</feature>
<dbReference type="CDD" id="cd17957">
    <property type="entry name" value="DEADc_DDX52"/>
    <property type="match status" value="1"/>
</dbReference>
<keyword evidence="5" id="KW-0067">ATP-binding</keyword>
<evidence type="ECO:0000256" key="12">
    <source>
        <dbReference type="ARBA" id="ARBA00047984"/>
    </source>
</evidence>
<feature type="region of interest" description="Disordered" evidence="13">
    <location>
        <begin position="337"/>
        <end position="368"/>
    </location>
</feature>
<dbReference type="PANTHER" id="PTHR47959">
    <property type="entry name" value="ATP-DEPENDENT RNA HELICASE RHLE-RELATED"/>
    <property type="match status" value="1"/>
</dbReference>
<dbReference type="InterPro" id="IPR027417">
    <property type="entry name" value="P-loop_NTPase"/>
</dbReference>
<feature type="domain" description="Helicase C-terminal" evidence="15">
    <location>
        <begin position="515"/>
        <end position="686"/>
    </location>
</feature>
<dbReference type="Pfam" id="PF00270">
    <property type="entry name" value="DEAD"/>
    <property type="match status" value="2"/>
</dbReference>
<reference evidence="16" key="1">
    <citation type="journal article" date="2020" name="Stud. Mycol.">
        <title>101 Dothideomycetes genomes: a test case for predicting lifestyles and emergence of pathogens.</title>
        <authorList>
            <person name="Haridas S."/>
            <person name="Albert R."/>
            <person name="Binder M."/>
            <person name="Bloem J."/>
            <person name="Labutti K."/>
            <person name="Salamov A."/>
            <person name="Andreopoulos B."/>
            <person name="Baker S."/>
            <person name="Barry K."/>
            <person name="Bills G."/>
            <person name="Bluhm B."/>
            <person name="Cannon C."/>
            <person name="Castanera R."/>
            <person name="Culley D."/>
            <person name="Daum C."/>
            <person name="Ezra D."/>
            <person name="Gonzalez J."/>
            <person name="Henrissat B."/>
            <person name="Kuo A."/>
            <person name="Liang C."/>
            <person name="Lipzen A."/>
            <person name="Lutzoni F."/>
            <person name="Magnuson J."/>
            <person name="Mondo S."/>
            <person name="Nolan M."/>
            <person name="Ohm R."/>
            <person name="Pangilinan J."/>
            <person name="Park H.-J."/>
            <person name="Ramirez L."/>
            <person name="Alfaro M."/>
            <person name="Sun H."/>
            <person name="Tritt A."/>
            <person name="Yoshinaga Y."/>
            <person name="Zwiers L.-H."/>
            <person name="Turgeon B."/>
            <person name="Goodwin S."/>
            <person name="Spatafora J."/>
            <person name="Crous P."/>
            <person name="Grigoriev I."/>
        </authorList>
    </citation>
    <scope>NUCLEOTIDE SEQUENCE</scope>
    <source>
        <strain evidence="16">CBS 101060</strain>
    </source>
</reference>
<dbReference type="OrthoDB" id="360161at2759"/>
<dbReference type="GO" id="GO:0003723">
    <property type="term" value="F:RNA binding"/>
    <property type="evidence" value="ECO:0007669"/>
    <property type="project" value="UniProtKB-KW"/>
</dbReference>
<feature type="compositionally biased region" description="Acidic residues" evidence="13">
    <location>
        <begin position="769"/>
        <end position="782"/>
    </location>
</feature>
<protein>
    <recommendedName>
        <fullName evidence="10">ATP-dependent RNA helicase ROK1</fullName>
        <ecNumber evidence="1">3.6.4.13</ecNumber>
    </recommendedName>
    <alternativeName>
        <fullName evidence="11">ATP-dependent RNA helicase rok1</fullName>
    </alternativeName>
</protein>
<comment type="catalytic activity">
    <reaction evidence="12">
        <text>ATP + H2O = ADP + phosphate + H(+)</text>
        <dbReference type="Rhea" id="RHEA:13065"/>
        <dbReference type="ChEBI" id="CHEBI:15377"/>
        <dbReference type="ChEBI" id="CHEBI:15378"/>
        <dbReference type="ChEBI" id="CHEBI:30616"/>
        <dbReference type="ChEBI" id="CHEBI:43474"/>
        <dbReference type="ChEBI" id="CHEBI:456216"/>
        <dbReference type="EC" id="3.6.4.13"/>
    </reaction>
</comment>
<dbReference type="PANTHER" id="PTHR47959:SF15">
    <property type="entry name" value="RNA HELICASE"/>
    <property type="match status" value="1"/>
</dbReference>
<keyword evidence="2" id="KW-0547">Nucleotide-binding</keyword>
<dbReference type="InterPro" id="IPR044764">
    <property type="entry name" value="DDX52/Rok1_DEADc"/>
</dbReference>
<evidence type="ECO:0000313" key="16">
    <source>
        <dbReference type="EMBL" id="KAF2839242.1"/>
    </source>
</evidence>
<evidence type="ECO:0000256" key="3">
    <source>
        <dbReference type="ARBA" id="ARBA00022801"/>
    </source>
</evidence>
<evidence type="ECO:0000256" key="9">
    <source>
        <dbReference type="ARBA" id="ARBA00024367"/>
    </source>
</evidence>
<dbReference type="EMBL" id="MU006095">
    <property type="protein sequence ID" value="KAF2839242.1"/>
    <property type="molecule type" value="Genomic_DNA"/>
</dbReference>
<dbReference type="InterPro" id="IPR001650">
    <property type="entry name" value="Helicase_C-like"/>
</dbReference>
<proteinExistence type="inferred from homology"/>
<dbReference type="Proteomes" id="UP000799429">
    <property type="component" value="Unassembled WGS sequence"/>
</dbReference>
<dbReference type="InterPro" id="IPR011545">
    <property type="entry name" value="DEAD/DEAH_box_helicase_dom"/>
</dbReference>
<feature type="region of interest" description="Disordered" evidence="13">
    <location>
        <begin position="665"/>
        <end position="782"/>
    </location>
</feature>
<dbReference type="GO" id="GO:0003724">
    <property type="term" value="F:RNA helicase activity"/>
    <property type="evidence" value="ECO:0007669"/>
    <property type="project" value="UniProtKB-EC"/>
</dbReference>
<evidence type="ECO:0000256" key="6">
    <source>
        <dbReference type="ARBA" id="ARBA00022884"/>
    </source>
</evidence>